<dbReference type="Pfam" id="PF08100">
    <property type="entry name" value="Dimerisation"/>
    <property type="match status" value="1"/>
</dbReference>
<evidence type="ECO:0000313" key="6">
    <source>
        <dbReference type="EMBL" id="CAF9916155.1"/>
    </source>
</evidence>
<evidence type="ECO:0000256" key="3">
    <source>
        <dbReference type="ARBA" id="ARBA00022691"/>
    </source>
</evidence>
<protein>
    <recommendedName>
        <fullName evidence="8">O-methyltransferase domain-containing protein</fullName>
    </recommendedName>
</protein>
<name>A0A8H3F2T8_9LECA</name>
<reference evidence="6" key="1">
    <citation type="submission" date="2021-03" db="EMBL/GenBank/DDBJ databases">
        <authorList>
            <person name="Tagirdzhanova G."/>
        </authorList>
    </citation>
    <scope>NUCLEOTIDE SEQUENCE</scope>
</reference>
<keyword evidence="2" id="KW-0808">Transferase</keyword>
<gene>
    <name evidence="6" type="ORF">ALECFALPRED_010536</name>
</gene>
<feature type="domain" description="O-methyltransferase dimerisation" evidence="5">
    <location>
        <begin position="70"/>
        <end position="137"/>
    </location>
</feature>
<feature type="domain" description="O-methyltransferase C-terminal" evidence="4">
    <location>
        <begin position="181"/>
        <end position="375"/>
    </location>
</feature>
<dbReference type="InterPro" id="IPR029063">
    <property type="entry name" value="SAM-dependent_MTases_sf"/>
</dbReference>
<dbReference type="GO" id="GO:0046983">
    <property type="term" value="F:protein dimerization activity"/>
    <property type="evidence" value="ECO:0007669"/>
    <property type="project" value="InterPro"/>
</dbReference>
<dbReference type="Pfam" id="PF00891">
    <property type="entry name" value="Methyltransf_2"/>
    <property type="match status" value="1"/>
</dbReference>
<dbReference type="GO" id="GO:0008171">
    <property type="term" value="F:O-methyltransferase activity"/>
    <property type="evidence" value="ECO:0007669"/>
    <property type="project" value="InterPro"/>
</dbReference>
<dbReference type="Gene3D" id="3.40.50.150">
    <property type="entry name" value="Vaccinia Virus protein VP39"/>
    <property type="match status" value="1"/>
</dbReference>
<dbReference type="Gene3D" id="1.10.10.10">
    <property type="entry name" value="Winged helix-like DNA-binding domain superfamily/Winged helix DNA-binding domain"/>
    <property type="match status" value="1"/>
</dbReference>
<dbReference type="PANTHER" id="PTHR43712:SF1">
    <property type="entry name" value="HYPOTHETICAL O-METHYLTRANSFERASE (EUROFUNG)-RELATED"/>
    <property type="match status" value="1"/>
</dbReference>
<evidence type="ECO:0000256" key="2">
    <source>
        <dbReference type="ARBA" id="ARBA00022679"/>
    </source>
</evidence>
<evidence type="ECO:0000259" key="5">
    <source>
        <dbReference type="Pfam" id="PF08100"/>
    </source>
</evidence>
<evidence type="ECO:0000313" key="7">
    <source>
        <dbReference type="Proteomes" id="UP000664203"/>
    </source>
</evidence>
<evidence type="ECO:0000256" key="1">
    <source>
        <dbReference type="ARBA" id="ARBA00022603"/>
    </source>
</evidence>
<dbReference type="AlphaFoldDB" id="A0A8H3F2T8"/>
<keyword evidence="3" id="KW-0949">S-adenosyl-L-methionine</keyword>
<keyword evidence="7" id="KW-1185">Reference proteome</keyword>
<accession>A0A8H3F2T8</accession>
<dbReference type="PROSITE" id="PS51683">
    <property type="entry name" value="SAM_OMT_II"/>
    <property type="match status" value="1"/>
</dbReference>
<dbReference type="Proteomes" id="UP000664203">
    <property type="component" value="Unassembled WGS sequence"/>
</dbReference>
<keyword evidence="1" id="KW-0489">Methyltransferase</keyword>
<evidence type="ECO:0008006" key="8">
    <source>
        <dbReference type="Google" id="ProtNLM"/>
    </source>
</evidence>
<dbReference type="PANTHER" id="PTHR43712">
    <property type="entry name" value="PUTATIVE (AFU_ORTHOLOGUE AFUA_4G14580)-RELATED"/>
    <property type="match status" value="1"/>
</dbReference>
<dbReference type="GO" id="GO:0032259">
    <property type="term" value="P:methylation"/>
    <property type="evidence" value="ECO:0007669"/>
    <property type="project" value="UniProtKB-KW"/>
</dbReference>
<dbReference type="EMBL" id="CAJPDR010000088">
    <property type="protein sequence ID" value="CAF9916155.1"/>
    <property type="molecule type" value="Genomic_DNA"/>
</dbReference>
<dbReference type="SUPFAM" id="SSF53335">
    <property type="entry name" value="S-adenosyl-L-methionine-dependent methyltransferases"/>
    <property type="match status" value="1"/>
</dbReference>
<sequence>MTTTTWKTPSSTEISELFQHAAREVDTFHYLADENSRKKALTTAQSLVAALQRPEDVVMRYAWENGSQRMSLRLGVDLGIFHILVDNKGKPVSATEIAAQSKAEELLIIRIMRVLTAVGFATEADVQSYVATPLTQAITKPSLEAAVKICHDNSAQVQMKMHEYFRLNGYVCPTDSLDCAFQWTFDTEIPYFEHIHNDAERMKDFNTFMSGNRVNRKHWIDWFPVEAEIFSGTSGTSEDVLLVDVGGSKGHDLERFLGKYPKSKGRLVLQDLPGVLKNVKGLNEGIKTMSHDFFTAQPIKGKRAYTLKRPCRDILRNLMTAMTPGYSKILLDESILPDMGCPSSLAAGDINMMSIMAGKERSRRQWLELLHSVGLRLIRVWTSPDSGDAEGIIEAMLSL</sequence>
<dbReference type="OrthoDB" id="1535081at2759"/>
<evidence type="ECO:0000259" key="4">
    <source>
        <dbReference type="Pfam" id="PF00891"/>
    </source>
</evidence>
<organism evidence="6 7">
    <name type="scientific">Alectoria fallacina</name>
    <dbReference type="NCBI Taxonomy" id="1903189"/>
    <lineage>
        <taxon>Eukaryota</taxon>
        <taxon>Fungi</taxon>
        <taxon>Dikarya</taxon>
        <taxon>Ascomycota</taxon>
        <taxon>Pezizomycotina</taxon>
        <taxon>Lecanoromycetes</taxon>
        <taxon>OSLEUM clade</taxon>
        <taxon>Lecanoromycetidae</taxon>
        <taxon>Lecanorales</taxon>
        <taxon>Lecanorineae</taxon>
        <taxon>Parmeliaceae</taxon>
        <taxon>Alectoria</taxon>
    </lineage>
</organism>
<dbReference type="InterPro" id="IPR012967">
    <property type="entry name" value="COMT_dimerisation"/>
</dbReference>
<dbReference type="InterPro" id="IPR001077">
    <property type="entry name" value="COMT_C"/>
</dbReference>
<proteinExistence type="predicted"/>
<dbReference type="InterPro" id="IPR036388">
    <property type="entry name" value="WH-like_DNA-bd_sf"/>
</dbReference>
<comment type="caution">
    <text evidence="6">The sequence shown here is derived from an EMBL/GenBank/DDBJ whole genome shotgun (WGS) entry which is preliminary data.</text>
</comment>
<dbReference type="SUPFAM" id="SSF46785">
    <property type="entry name" value="Winged helix' DNA-binding domain"/>
    <property type="match status" value="1"/>
</dbReference>
<dbReference type="InterPro" id="IPR016461">
    <property type="entry name" value="COMT-like"/>
</dbReference>
<dbReference type="InterPro" id="IPR036390">
    <property type="entry name" value="WH_DNA-bd_sf"/>
</dbReference>